<evidence type="ECO:0000313" key="2">
    <source>
        <dbReference type="Proteomes" id="UP001179614"/>
    </source>
</evidence>
<dbReference type="EMBL" id="CP089391">
    <property type="protein sequence ID" value="WBL82848.1"/>
    <property type="molecule type" value="Genomic_DNA"/>
</dbReference>
<reference evidence="1" key="1">
    <citation type="submission" date="2021-12" db="EMBL/GenBank/DDBJ databases">
        <title>Bradyrhizobium xenonodulans sp. nov.</title>
        <authorList>
            <person name="Claassens R."/>
            <person name="Venter S.N."/>
            <person name="Beukes C.W."/>
            <person name="Stepkowski T."/>
            <person name="Steenkamp E.T."/>
        </authorList>
    </citation>
    <scope>NUCLEOTIDE SEQUENCE</scope>
    <source>
        <strain evidence="1">14AB</strain>
    </source>
</reference>
<organism evidence="1 2">
    <name type="scientific">Bradyrhizobium xenonodulans</name>
    <dbReference type="NCBI Taxonomy" id="2736875"/>
    <lineage>
        <taxon>Bacteria</taxon>
        <taxon>Pseudomonadati</taxon>
        <taxon>Pseudomonadota</taxon>
        <taxon>Alphaproteobacteria</taxon>
        <taxon>Hyphomicrobiales</taxon>
        <taxon>Nitrobacteraceae</taxon>
        <taxon>Bradyrhizobium</taxon>
    </lineage>
</organism>
<dbReference type="Proteomes" id="UP001179614">
    <property type="component" value="Chromosome"/>
</dbReference>
<accession>A0ABY7MZA3</accession>
<name>A0ABY7MZA3_9BRAD</name>
<evidence type="ECO:0000313" key="1">
    <source>
        <dbReference type="EMBL" id="WBL82848.1"/>
    </source>
</evidence>
<evidence type="ECO:0008006" key="3">
    <source>
        <dbReference type="Google" id="ProtNLM"/>
    </source>
</evidence>
<gene>
    <name evidence="1" type="ORF">I3J27_34130</name>
</gene>
<keyword evidence="2" id="KW-1185">Reference proteome</keyword>
<protein>
    <recommendedName>
        <fullName evidence="3">Molybdenum ABC transporter ATP-binding protein</fullName>
    </recommendedName>
</protein>
<sequence>MDEPLATLDRAKREILPCLKRLNDKLAVPMIYISHDIAEIEHLADHLVMDGLRLREFHEGGWVIEQRQMVVGGRRTRQLN</sequence>
<proteinExistence type="predicted"/>
<dbReference type="Gene3D" id="3.40.50.300">
    <property type="entry name" value="P-loop containing nucleotide triphosphate hydrolases"/>
    <property type="match status" value="1"/>
</dbReference>
<dbReference type="SUPFAM" id="SSF52540">
    <property type="entry name" value="P-loop containing nucleoside triphosphate hydrolases"/>
    <property type="match status" value="1"/>
</dbReference>
<dbReference type="InterPro" id="IPR027417">
    <property type="entry name" value="P-loop_NTPase"/>
</dbReference>